<comment type="similarity">
    <text evidence="9">Belongs to the GSP H family.</text>
</comment>
<evidence type="ECO:0000256" key="9">
    <source>
        <dbReference type="ARBA" id="ARBA00025772"/>
    </source>
</evidence>
<evidence type="ECO:0000256" key="10">
    <source>
        <dbReference type="ARBA" id="ARBA00030775"/>
    </source>
</evidence>
<keyword evidence="3" id="KW-1003">Cell membrane</keyword>
<dbReference type="EMBL" id="JBHRUG010000023">
    <property type="protein sequence ID" value="MFC3284186.1"/>
    <property type="molecule type" value="Genomic_DNA"/>
</dbReference>
<protein>
    <recommendedName>
        <fullName evidence="2">Type II secretion system protein H</fullName>
    </recommendedName>
    <alternativeName>
        <fullName evidence="10">General secretion pathway protein H</fullName>
    </alternativeName>
</protein>
<evidence type="ECO:0000256" key="8">
    <source>
        <dbReference type="ARBA" id="ARBA00023136"/>
    </source>
</evidence>
<keyword evidence="8 11" id="KW-0472">Membrane</keyword>
<dbReference type="Gene3D" id="3.55.40.10">
    <property type="entry name" value="minor pseudopilin epsh domain"/>
    <property type="match status" value="1"/>
</dbReference>
<comment type="subcellular location">
    <subcellularLocation>
        <location evidence="1">Cell inner membrane</location>
        <topology evidence="1">Single-pass membrane protein</topology>
    </subcellularLocation>
</comment>
<dbReference type="Proteomes" id="UP001595579">
    <property type="component" value="Unassembled WGS sequence"/>
</dbReference>
<proteinExistence type="inferred from homology"/>
<evidence type="ECO:0000256" key="2">
    <source>
        <dbReference type="ARBA" id="ARBA00021549"/>
    </source>
</evidence>
<evidence type="ECO:0000259" key="12">
    <source>
        <dbReference type="Pfam" id="PF12019"/>
    </source>
</evidence>
<evidence type="ECO:0000256" key="4">
    <source>
        <dbReference type="ARBA" id="ARBA00022481"/>
    </source>
</evidence>
<evidence type="ECO:0000256" key="7">
    <source>
        <dbReference type="ARBA" id="ARBA00022989"/>
    </source>
</evidence>
<evidence type="ECO:0000256" key="5">
    <source>
        <dbReference type="ARBA" id="ARBA00022519"/>
    </source>
</evidence>
<evidence type="ECO:0000256" key="1">
    <source>
        <dbReference type="ARBA" id="ARBA00004377"/>
    </source>
</evidence>
<organism evidence="13 14">
    <name type="scientific">Litchfieldella rifensis</name>
    <dbReference type="NCBI Taxonomy" id="762643"/>
    <lineage>
        <taxon>Bacteria</taxon>
        <taxon>Pseudomonadati</taxon>
        <taxon>Pseudomonadota</taxon>
        <taxon>Gammaproteobacteria</taxon>
        <taxon>Oceanospirillales</taxon>
        <taxon>Halomonadaceae</taxon>
        <taxon>Litchfieldella</taxon>
    </lineage>
</organism>
<evidence type="ECO:0000313" key="14">
    <source>
        <dbReference type="Proteomes" id="UP001595579"/>
    </source>
</evidence>
<dbReference type="InterPro" id="IPR012902">
    <property type="entry name" value="N_methyl_site"/>
</dbReference>
<keyword evidence="5" id="KW-0997">Cell inner membrane</keyword>
<feature type="transmembrane region" description="Helical" evidence="11">
    <location>
        <begin position="26"/>
        <end position="48"/>
    </location>
</feature>
<keyword evidence="6 11" id="KW-0812">Transmembrane</keyword>
<keyword evidence="14" id="KW-1185">Reference proteome</keyword>
<dbReference type="SUPFAM" id="SSF54523">
    <property type="entry name" value="Pili subunits"/>
    <property type="match status" value="1"/>
</dbReference>
<evidence type="ECO:0000256" key="11">
    <source>
        <dbReference type="SAM" id="Phobius"/>
    </source>
</evidence>
<dbReference type="InterPro" id="IPR045584">
    <property type="entry name" value="Pilin-like"/>
</dbReference>
<gene>
    <name evidence="13" type="ORF">ACFOEV_11270</name>
</gene>
<dbReference type="Pfam" id="PF12019">
    <property type="entry name" value="GspH"/>
    <property type="match status" value="1"/>
</dbReference>
<evidence type="ECO:0000256" key="6">
    <source>
        <dbReference type="ARBA" id="ARBA00022692"/>
    </source>
</evidence>
<evidence type="ECO:0000313" key="13">
    <source>
        <dbReference type="EMBL" id="MFC3284186.1"/>
    </source>
</evidence>
<dbReference type="NCBIfam" id="TIGR02532">
    <property type="entry name" value="IV_pilin_GFxxxE"/>
    <property type="match status" value="1"/>
</dbReference>
<comment type="caution">
    <text evidence="13">The sequence shown here is derived from an EMBL/GenBank/DDBJ whole genome shotgun (WGS) entry which is preliminary data.</text>
</comment>
<evidence type="ECO:0000256" key="3">
    <source>
        <dbReference type="ARBA" id="ARBA00022475"/>
    </source>
</evidence>
<dbReference type="InterPro" id="IPR022346">
    <property type="entry name" value="T2SS_GspH"/>
</dbReference>
<keyword evidence="7 11" id="KW-1133">Transmembrane helix</keyword>
<sequence length="189" mass="20621">MPYHLQHNRPGCACGRSTRLSARRSCGFTLIELLVVVAVAFIMASWAIPGLQAFTARHQVTTEVLRLRTALAQARNTAVARRTTITVCPSQDRETCLADWSAPLLIIEGRAAGGTRKANEPILKVLDAGEVESVNFRNDYRVIRFPASGWPRGYNGTFTICGKHGRAAQVVMSNLGRVRQEGATGCQTP</sequence>
<dbReference type="Pfam" id="PF07963">
    <property type="entry name" value="N_methyl"/>
    <property type="match status" value="1"/>
</dbReference>
<accession>A0ABV7LPM7</accession>
<name>A0ABV7LPM7_9GAMM</name>
<dbReference type="RefSeq" id="WP_386773927.1">
    <property type="nucleotide sequence ID" value="NZ_JBHRUG010000023.1"/>
</dbReference>
<feature type="domain" description="General secretion pathway GspH" evidence="12">
    <location>
        <begin position="66"/>
        <end position="176"/>
    </location>
</feature>
<keyword evidence="4" id="KW-0488">Methylation</keyword>
<reference evidence="14" key="1">
    <citation type="journal article" date="2019" name="Int. J. Syst. Evol. Microbiol.">
        <title>The Global Catalogue of Microorganisms (GCM) 10K type strain sequencing project: providing services to taxonomists for standard genome sequencing and annotation.</title>
        <authorList>
            <consortium name="The Broad Institute Genomics Platform"/>
            <consortium name="The Broad Institute Genome Sequencing Center for Infectious Disease"/>
            <person name="Wu L."/>
            <person name="Ma J."/>
        </authorList>
    </citation>
    <scope>NUCLEOTIDE SEQUENCE [LARGE SCALE GENOMIC DNA]</scope>
    <source>
        <strain evidence="14">CECT 7698</strain>
    </source>
</reference>